<keyword evidence="5 8" id="KW-1133">Transmembrane helix</keyword>
<dbReference type="Proteomes" id="UP001179830">
    <property type="component" value="Chromosome"/>
</dbReference>
<feature type="transmembrane region" description="Helical" evidence="8">
    <location>
        <begin position="545"/>
        <end position="561"/>
    </location>
</feature>
<feature type="transmembrane region" description="Helical" evidence="8">
    <location>
        <begin position="630"/>
        <end position="650"/>
    </location>
</feature>
<feature type="transmembrane region" description="Helical" evidence="8">
    <location>
        <begin position="205"/>
        <end position="228"/>
    </location>
</feature>
<feature type="domain" description="RCK C-terminal" evidence="9">
    <location>
        <begin position="360"/>
        <end position="445"/>
    </location>
</feature>
<keyword evidence="2" id="KW-0813">Transport</keyword>
<dbReference type="InterPro" id="IPR051679">
    <property type="entry name" value="DASS-Related_Transporters"/>
</dbReference>
<evidence type="ECO:0000256" key="4">
    <source>
        <dbReference type="ARBA" id="ARBA00022737"/>
    </source>
</evidence>
<dbReference type="SUPFAM" id="SSF116726">
    <property type="entry name" value="TrkA C-terminal domain-like"/>
    <property type="match status" value="2"/>
</dbReference>
<dbReference type="Gene3D" id="3.30.70.1450">
    <property type="entry name" value="Regulator of K+ conductance, C-terminal domain"/>
    <property type="match status" value="1"/>
</dbReference>
<organism evidence="10 11">
    <name type="scientific">Halomonas alkaliantarctica</name>
    <dbReference type="NCBI Taxonomy" id="232346"/>
    <lineage>
        <taxon>Bacteria</taxon>
        <taxon>Pseudomonadati</taxon>
        <taxon>Pseudomonadota</taxon>
        <taxon>Gammaproteobacteria</taxon>
        <taxon>Oceanospirillales</taxon>
        <taxon>Halomonadaceae</taxon>
        <taxon>Halomonas</taxon>
    </lineage>
</organism>
<sequence length="652" mass="69175">MSAEDISVEGSSAEGSGIENVSIEALDLGWLTLTPSTLVFIVLGLTLAAFIWGRFRYDLVALAALLGSVMLGLVPAESAFAGFGHPAVITVAAVLVLSRGFERSGVVDIIANQVLKVGENLLLQLLVLVGTIVLLSGIMNNVGALALLLPVAMRLAREHNTSPSLLLMPLAFGSLLGGLTTLIGTPPNIIISSYRRDVTGEAFSMFSFSPVGIAVALAGLAFIVLVGWRLTPKRSGQASTDEMFDTANYLVELKVGEESKAKGLTLQQLRDELDETIPVLAVVRDDNRRAGYNFHGALEEGDILLLEAGPDELQMLEDKVGLSAIAELEEESDGDPEVNDAEHPARHKDADKAKKKDAAQDQQSVDIEGLQLVEAVVRNDSMMINRSVRQLRLNHQFGLHLVAVARDGGRLKQRLRDIRFKNGDVLLLQGSENEIADSLASLGCLPLASRELHLGQPRKLAISIAIFALAIVAMLFDLLPAAVAMSTAALISLLIGVLPLREGYQAIDGPVIVLLAAMIPVGEALETSGGADLIANALLGFGSDWPVVVTMIVLFLLSMLLSNVVNNAAAALLMAPIAVSLANGFDVSLDPFLMVVAVSASCAFLTPIGHQSNTLVLGPGGYRFGDYWKLGLPLSLAVLVVAIPMILLVWPL</sequence>
<feature type="transmembrane region" description="Helical" evidence="8">
    <location>
        <begin position="59"/>
        <end position="76"/>
    </location>
</feature>
<dbReference type="Pfam" id="PF03600">
    <property type="entry name" value="CitMHS"/>
    <property type="match status" value="1"/>
</dbReference>
<evidence type="ECO:0000259" key="9">
    <source>
        <dbReference type="PROSITE" id="PS51202"/>
    </source>
</evidence>
<keyword evidence="6 8" id="KW-0472">Membrane</keyword>
<evidence type="ECO:0000256" key="7">
    <source>
        <dbReference type="SAM" id="MobiDB-lite"/>
    </source>
</evidence>
<feature type="transmembrane region" description="Helical" evidence="8">
    <location>
        <begin position="591"/>
        <end position="609"/>
    </location>
</feature>
<evidence type="ECO:0000256" key="2">
    <source>
        <dbReference type="ARBA" id="ARBA00022448"/>
    </source>
</evidence>
<evidence type="ECO:0000256" key="8">
    <source>
        <dbReference type="SAM" id="Phobius"/>
    </source>
</evidence>
<feature type="domain" description="RCK C-terminal" evidence="9">
    <location>
        <begin position="238"/>
        <end position="322"/>
    </location>
</feature>
<keyword evidence="11" id="KW-1185">Reference proteome</keyword>
<feature type="transmembrane region" description="Helical" evidence="8">
    <location>
        <begin position="568"/>
        <end position="585"/>
    </location>
</feature>
<evidence type="ECO:0000313" key="11">
    <source>
        <dbReference type="Proteomes" id="UP001179830"/>
    </source>
</evidence>
<accession>A0ABY8LRH7</accession>
<feature type="transmembrane region" description="Helical" evidence="8">
    <location>
        <begin position="460"/>
        <end position="476"/>
    </location>
</feature>
<comment type="subcellular location">
    <subcellularLocation>
        <location evidence="1">Membrane</location>
        <topology evidence="1">Multi-pass membrane protein</topology>
    </subcellularLocation>
</comment>
<dbReference type="PANTHER" id="PTHR43652">
    <property type="entry name" value="BASIC AMINO ACID ANTIPORTER YFCC-RELATED"/>
    <property type="match status" value="1"/>
</dbReference>
<evidence type="ECO:0000256" key="1">
    <source>
        <dbReference type="ARBA" id="ARBA00004141"/>
    </source>
</evidence>
<dbReference type="InterPro" id="IPR036721">
    <property type="entry name" value="RCK_C_sf"/>
</dbReference>
<keyword evidence="4" id="KW-0677">Repeat</keyword>
<dbReference type="InterPro" id="IPR031312">
    <property type="entry name" value="Na/sul_symport_CS"/>
</dbReference>
<feature type="transmembrane region" description="Helical" evidence="8">
    <location>
        <begin position="125"/>
        <end position="153"/>
    </location>
</feature>
<gene>
    <name evidence="10" type="ORF">QEN58_08140</name>
</gene>
<dbReference type="Pfam" id="PF02080">
    <property type="entry name" value="TrkA_C"/>
    <property type="match status" value="1"/>
</dbReference>
<dbReference type="PANTHER" id="PTHR43652:SF2">
    <property type="entry name" value="BASIC AMINO ACID ANTIPORTER YFCC-RELATED"/>
    <property type="match status" value="1"/>
</dbReference>
<feature type="compositionally biased region" description="Acidic residues" evidence="7">
    <location>
        <begin position="329"/>
        <end position="339"/>
    </location>
</feature>
<evidence type="ECO:0000256" key="5">
    <source>
        <dbReference type="ARBA" id="ARBA00022989"/>
    </source>
</evidence>
<proteinExistence type="predicted"/>
<evidence type="ECO:0000256" key="3">
    <source>
        <dbReference type="ARBA" id="ARBA00022692"/>
    </source>
</evidence>
<feature type="compositionally biased region" description="Basic and acidic residues" evidence="7">
    <location>
        <begin position="340"/>
        <end position="359"/>
    </location>
</feature>
<dbReference type="EMBL" id="CP122961">
    <property type="protein sequence ID" value="WGI27020.1"/>
    <property type="molecule type" value="Genomic_DNA"/>
</dbReference>
<feature type="transmembrane region" description="Helical" evidence="8">
    <location>
        <begin position="30"/>
        <end position="52"/>
    </location>
</feature>
<dbReference type="InterPro" id="IPR006037">
    <property type="entry name" value="RCK_C"/>
</dbReference>
<keyword evidence="3 8" id="KW-0812">Transmembrane</keyword>
<dbReference type="PROSITE" id="PS01271">
    <property type="entry name" value="NA_SULFATE"/>
    <property type="match status" value="1"/>
</dbReference>
<feature type="transmembrane region" description="Helical" evidence="8">
    <location>
        <begin position="165"/>
        <end position="185"/>
    </location>
</feature>
<evidence type="ECO:0000313" key="10">
    <source>
        <dbReference type="EMBL" id="WGI27020.1"/>
    </source>
</evidence>
<reference evidence="10" key="1">
    <citation type="submission" date="2023-04" db="EMBL/GenBank/DDBJ databases">
        <title>Complete genome sequence of Halomonas alkaliantarctica MSP3 isolated from marine sediment, Jeju Island.</title>
        <authorList>
            <person name="Park S.-J."/>
        </authorList>
    </citation>
    <scope>NUCLEOTIDE SEQUENCE</scope>
    <source>
        <strain evidence="10">MSP3</strain>
    </source>
</reference>
<evidence type="ECO:0000256" key="6">
    <source>
        <dbReference type="ARBA" id="ARBA00023136"/>
    </source>
</evidence>
<dbReference type="PROSITE" id="PS51202">
    <property type="entry name" value="RCK_C"/>
    <property type="match status" value="2"/>
</dbReference>
<feature type="region of interest" description="Disordered" evidence="7">
    <location>
        <begin position="329"/>
        <end position="362"/>
    </location>
</feature>
<dbReference type="RefSeq" id="WP_280106605.1">
    <property type="nucleotide sequence ID" value="NZ_CP122961.1"/>
</dbReference>
<name>A0ABY8LRH7_9GAMM</name>
<dbReference type="InterPro" id="IPR004680">
    <property type="entry name" value="Cit_transptr-like_dom"/>
</dbReference>
<protein>
    <submittedName>
        <fullName evidence="10">SLC13 family permease</fullName>
    </submittedName>
</protein>